<reference evidence="1" key="2">
    <citation type="submission" date="2023-07" db="EMBL/GenBank/DDBJ databases">
        <authorList>
            <consortium name="Lawrence Berkeley National Laboratory"/>
            <person name="Haridas S."/>
            <person name="Hensen N."/>
            <person name="Bonometti L."/>
            <person name="Westerberg I."/>
            <person name="Brannstrom I.O."/>
            <person name="Guillou S."/>
            <person name="Cros-Aarteil S."/>
            <person name="Calhoun S."/>
            <person name="Kuo A."/>
            <person name="Mondo S."/>
            <person name="Pangilinan J."/>
            <person name="Riley R."/>
            <person name="LaButti K."/>
            <person name="Andreopoulos B."/>
            <person name="Lipzen A."/>
            <person name="Chen C."/>
            <person name="Yanf M."/>
            <person name="Daum C."/>
            <person name="Ng V."/>
            <person name="Clum A."/>
            <person name="Steindorff A."/>
            <person name="Ohm R."/>
            <person name="Martin F."/>
            <person name="Silar P."/>
            <person name="Natvig D."/>
            <person name="Lalanne C."/>
            <person name="Gautier V."/>
            <person name="Ament-velasquez S.L."/>
            <person name="Kruys A."/>
            <person name="Hutchinson M.I."/>
            <person name="Powell A.J."/>
            <person name="Barry K."/>
            <person name="Miller A.N."/>
            <person name="Grigoriev I.V."/>
            <person name="Debuchy R."/>
            <person name="Gladieux P."/>
            <person name="Thoren M.H."/>
            <person name="Johannesson H."/>
        </authorList>
    </citation>
    <scope>NUCLEOTIDE SEQUENCE</scope>
    <source>
        <strain evidence="1">FGSC 1904</strain>
    </source>
</reference>
<dbReference type="AlphaFoldDB" id="A0AAE0P169"/>
<keyword evidence="2" id="KW-1185">Reference proteome</keyword>
<protein>
    <submittedName>
        <fullName evidence="1">Uncharacterized protein</fullName>
    </submittedName>
</protein>
<evidence type="ECO:0000313" key="1">
    <source>
        <dbReference type="EMBL" id="KAK3391407.1"/>
    </source>
</evidence>
<sequence>MPLLMDVGHLHIHVHKVGKKRSRKFSIASALNQHIKDLPAPAHTFHNAHVANPSSPAYSNFTKSSNASNRNPFVRPALPKISTMKFWDKLFRPAMRELQSREGPCYSLPDEFNIRRSSSWEEVEKCLLRARERYDGRRGRFKDRCRRVADYGHVGAQAIEAVKDLEYMSVVMGIVKVLVDAAIVASRVREHARAFLNPRMLKRQFAQIEVLLMLHPKDRNIREAATALVVDILEAIEEGIAFFVKPRHRRAVAAIAHGDRYQQRFFNKLESVRESCEWLKENGHFSSTYFMLHAVNKILQDQEANRGTHLALDQTQQQIGVYEVSCPRASHLELLASRLEGGVERLEAFGHKLESGVLRALCSISSCVLHMHGMEGEHQLSLEQEVEGQNELARVISEGVLSEVRMLEDESDDESDESFSD</sequence>
<proteinExistence type="predicted"/>
<name>A0AAE0P169_SORBR</name>
<gene>
    <name evidence="1" type="ORF">B0T20DRAFT_396890</name>
</gene>
<accession>A0AAE0P169</accession>
<evidence type="ECO:0000313" key="2">
    <source>
        <dbReference type="Proteomes" id="UP001281003"/>
    </source>
</evidence>
<dbReference type="Proteomes" id="UP001281003">
    <property type="component" value="Unassembled WGS sequence"/>
</dbReference>
<dbReference type="EMBL" id="JAUTDP010000013">
    <property type="protein sequence ID" value="KAK3391407.1"/>
    <property type="molecule type" value="Genomic_DNA"/>
</dbReference>
<comment type="caution">
    <text evidence="1">The sequence shown here is derived from an EMBL/GenBank/DDBJ whole genome shotgun (WGS) entry which is preliminary data.</text>
</comment>
<dbReference type="PANTHER" id="PTHR40619">
    <property type="entry name" value="FUNGAL STAND N-TERMINAL GOODBYE DOMAIN-CONTAINING PROTEIN"/>
    <property type="match status" value="1"/>
</dbReference>
<dbReference type="PANTHER" id="PTHR40619:SF3">
    <property type="entry name" value="FUNGAL STAND N-TERMINAL GOODBYE DOMAIN-CONTAINING PROTEIN"/>
    <property type="match status" value="1"/>
</dbReference>
<organism evidence="1 2">
    <name type="scientific">Sordaria brevicollis</name>
    <dbReference type="NCBI Taxonomy" id="83679"/>
    <lineage>
        <taxon>Eukaryota</taxon>
        <taxon>Fungi</taxon>
        <taxon>Dikarya</taxon>
        <taxon>Ascomycota</taxon>
        <taxon>Pezizomycotina</taxon>
        <taxon>Sordariomycetes</taxon>
        <taxon>Sordariomycetidae</taxon>
        <taxon>Sordariales</taxon>
        <taxon>Sordariaceae</taxon>
        <taxon>Sordaria</taxon>
    </lineage>
</organism>
<reference evidence="1" key="1">
    <citation type="journal article" date="2023" name="Mol. Phylogenet. Evol.">
        <title>Genome-scale phylogeny and comparative genomics of the fungal order Sordariales.</title>
        <authorList>
            <person name="Hensen N."/>
            <person name="Bonometti L."/>
            <person name="Westerberg I."/>
            <person name="Brannstrom I.O."/>
            <person name="Guillou S."/>
            <person name="Cros-Aarteil S."/>
            <person name="Calhoun S."/>
            <person name="Haridas S."/>
            <person name="Kuo A."/>
            <person name="Mondo S."/>
            <person name="Pangilinan J."/>
            <person name="Riley R."/>
            <person name="LaButti K."/>
            <person name="Andreopoulos B."/>
            <person name="Lipzen A."/>
            <person name="Chen C."/>
            <person name="Yan M."/>
            <person name="Daum C."/>
            <person name="Ng V."/>
            <person name="Clum A."/>
            <person name="Steindorff A."/>
            <person name="Ohm R.A."/>
            <person name="Martin F."/>
            <person name="Silar P."/>
            <person name="Natvig D.O."/>
            <person name="Lalanne C."/>
            <person name="Gautier V."/>
            <person name="Ament-Velasquez S.L."/>
            <person name="Kruys A."/>
            <person name="Hutchinson M.I."/>
            <person name="Powell A.J."/>
            <person name="Barry K."/>
            <person name="Miller A.N."/>
            <person name="Grigoriev I.V."/>
            <person name="Debuchy R."/>
            <person name="Gladieux P."/>
            <person name="Hiltunen Thoren M."/>
            <person name="Johannesson H."/>
        </authorList>
    </citation>
    <scope>NUCLEOTIDE SEQUENCE</scope>
    <source>
        <strain evidence="1">FGSC 1904</strain>
    </source>
</reference>